<proteinExistence type="predicted"/>
<organism evidence="11 12">
    <name type="scientific">Trichonephila clavata</name>
    <name type="common">Joro spider</name>
    <name type="synonym">Nephila clavata</name>
    <dbReference type="NCBI Taxonomy" id="2740835"/>
    <lineage>
        <taxon>Eukaryota</taxon>
        <taxon>Metazoa</taxon>
        <taxon>Ecdysozoa</taxon>
        <taxon>Arthropoda</taxon>
        <taxon>Chelicerata</taxon>
        <taxon>Arachnida</taxon>
        <taxon>Araneae</taxon>
        <taxon>Araneomorphae</taxon>
        <taxon>Entelegynae</taxon>
        <taxon>Araneoidea</taxon>
        <taxon>Nephilidae</taxon>
        <taxon>Trichonephila</taxon>
    </lineage>
</organism>
<feature type="domain" description="Ig-like" evidence="10">
    <location>
        <begin position="27"/>
        <end position="112"/>
    </location>
</feature>
<gene>
    <name evidence="11" type="primary">Lac_3</name>
    <name evidence="11" type="ORF">TNCT_239291</name>
</gene>
<dbReference type="PANTHER" id="PTHR12231:SF253">
    <property type="entry name" value="DPR-INTERACTING PROTEIN ETA, ISOFORM B-RELATED"/>
    <property type="match status" value="1"/>
</dbReference>
<evidence type="ECO:0000256" key="6">
    <source>
        <dbReference type="ARBA" id="ARBA00023157"/>
    </source>
</evidence>
<evidence type="ECO:0000256" key="8">
    <source>
        <dbReference type="ARBA" id="ARBA00023319"/>
    </source>
</evidence>
<keyword evidence="8" id="KW-0393">Immunoglobulin domain</keyword>
<protein>
    <submittedName>
        <fullName evidence="11">Lachesin</fullName>
    </submittedName>
</protein>
<accession>A0A8X6GW57</accession>
<evidence type="ECO:0000313" key="12">
    <source>
        <dbReference type="Proteomes" id="UP000887116"/>
    </source>
</evidence>
<feature type="transmembrane region" description="Helical" evidence="9">
    <location>
        <begin position="254"/>
        <end position="276"/>
    </location>
</feature>
<dbReference type="GO" id="GO:0043005">
    <property type="term" value="C:neuron projection"/>
    <property type="evidence" value="ECO:0007669"/>
    <property type="project" value="TreeGrafter"/>
</dbReference>
<dbReference type="SUPFAM" id="SSF48726">
    <property type="entry name" value="Immunoglobulin"/>
    <property type="match status" value="2"/>
</dbReference>
<dbReference type="InterPro" id="IPR007110">
    <property type="entry name" value="Ig-like_dom"/>
</dbReference>
<dbReference type="InterPro" id="IPR036179">
    <property type="entry name" value="Ig-like_dom_sf"/>
</dbReference>
<dbReference type="PANTHER" id="PTHR12231">
    <property type="entry name" value="CTX-RELATED TYPE I TRANSMEMBRANE PROTEIN"/>
    <property type="match status" value="1"/>
</dbReference>
<evidence type="ECO:0000259" key="10">
    <source>
        <dbReference type="PROSITE" id="PS50835"/>
    </source>
</evidence>
<dbReference type="Proteomes" id="UP000887116">
    <property type="component" value="Unassembled WGS sequence"/>
</dbReference>
<keyword evidence="5 9" id="KW-0472">Membrane</keyword>
<name>A0A8X6GW57_TRICU</name>
<keyword evidence="9" id="KW-1133">Transmembrane helix</keyword>
<keyword evidence="3" id="KW-0732">Signal</keyword>
<evidence type="ECO:0000256" key="2">
    <source>
        <dbReference type="ARBA" id="ARBA00022475"/>
    </source>
</evidence>
<evidence type="ECO:0000256" key="1">
    <source>
        <dbReference type="ARBA" id="ARBA00004236"/>
    </source>
</evidence>
<keyword evidence="9" id="KW-0812">Transmembrane</keyword>
<evidence type="ECO:0000256" key="5">
    <source>
        <dbReference type="ARBA" id="ARBA00023136"/>
    </source>
</evidence>
<comment type="subcellular location">
    <subcellularLocation>
        <location evidence="1">Cell membrane</location>
    </subcellularLocation>
</comment>
<dbReference type="SMART" id="SM00409">
    <property type="entry name" value="IG"/>
    <property type="match status" value="2"/>
</dbReference>
<dbReference type="Pfam" id="PF13927">
    <property type="entry name" value="Ig_3"/>
    <property type="match status" value="2"/>
</dbReference>
<keyword evidence="12" id="KW-1185">Reference proteome</keyword>
<dbReference type="Gene3D" id="2.60.40.10">
    <property type="entry name" value="Immunoglobulins"/>
    <property type="match status" value="2"/>
</dbReference>
<dbReference type="OrthoDB" id="10012075at2759"/>
<feature type="domain" description="Ig-like" evidence="10">
    <location>
        <begin position="118"/>
        <end position="212"/>
    </location>
</feature>
<dbReference type="InterPro" id="IPR003599">
    <property type="entry name" value="Ig_sub"/>
</dbReference>
<keyword evidence="4" id="KW-0677">Repeat</keyword>
<comment type="caution">
    <text evidence="11">The sequence shown here is derived from an EMBL/GenBank/DDBJ whole genome shotgun (WGS) entry which is preliminary data.</text>
</comment>
<evidence type="ECO:0000256" key="9">
    <source>
        <dbReference type="SAM" id="Phobius"/>
    </source>
</evidence>
<keyword evidence="6" id="KW-1015">Disulfide bond</keyword>
<dbReference type="SMART" id="SM00408">
    <property type="entry name" value="IGc2"/>
    <property type="match status" value="2"/>
</dbReference>
<keyword evidence="7" id="KW-0325">Glycoprotein</keyword>
<dbReference type="InterPro" id="IPR051170">
    <property type="entry name" value="Neural/epithelial_adhesion"/>
</dbReference>
<dbReference type="EMBL" id="BMAO01026686">
    <property type="protein sequence ID" value="GFR11598.1"/>
    <property type="molecule type" value="Genomic_DNA"/>
</dbReference>
<evidence type="ECO:0000256" key="3">
    <source>
        <dbReference type="ARBA" id="ARBA00022729"/>
    </source>
</evidence>
<dbReference type="InterPro" id="IPR003598">
    <property type="entry name" value="Ig_sub2"/>
</dbReference>
<sequence length="281" mass="31203">MRFSRVVCSSLDLATDPSCEKADIVPPDIIEELSSSDIIAREGTNVTLKCAAKGRPEPKLSWCRKDYKPVGTDVIIHEGNILKIKKASRLHMGVYFCVASNGVAPAVSRRITLQVNFPPTVWIPNQLIGANLGSNVTLECNTESYPESINYWTRHESGVILPGGNYDVIFKVTTYGTKMMLTIRHVVHKDYGVYLCFAQNSLGATESTILLYATGDVDPNYREDRMKVRESDEKLPTTFIKIFGKEEVIDSGNPGILCGIFQVVIFILISLVTSALHQHYT</sequence>
<dbReference type="GO" id="GO:0005886">
    <property type="term" value="C:plasma membrane"/>
    <property type="evidence" value="ECO:0007669"/>
    <property type="project" value="UniProtKB-SubCell"/>
</dbReference>
<dbReference type="FunFam" id="2.60.40.10:FF:000328">
    <property type="entry name" value="CLUMA_CG000981, isoform A"/>
    <property type="match status" value="1"/>
</dbReference>
<keyword evidence="2" id="KW-1003">Cell membrane</keyword>
<evidence type="ECO:0000256" key="7">
    <source>
        <dbReference type="ARBA" id="ARBA00023180"/>
    </source>
</evidence>
<dbReference type="PROSITE" id="PS50835">
    <property type="entry name" value="IG_LIKE"/>
    <property type="match status" value="2"/>
</dbReference>
<evidence type="ECO:0000313" key="11">
    <source>
        <dbReference type="EMBL" id="GFR11598.1"/>
    </source>
</evidence>
<reference evidence="11" key="1">
    <citation type="submission" date="2020-07" db="EMBL/GenBank/DDBJ databases">
        <title>Multicomponent nature underlies the extraordinary mechanical properties of spider dragline silk.</title>
        <authorList>
            <person name="Kono N."/>
            <person name="Nakamura H."/>
            <person name="Mori M."/>
            <person name="Yoshida Y."/>
            <person name="Ohtoshi R."/>
            <person name="Malay A.D."/>
            <person name="Moran D.A.P."/>
            <person name="Tomita M."/>
            <person name="Numata K."/>
            <person name="Arakawa K."/>
        </authorList>
    </citation>
    <scope>NUCLEOTIDE SEQUENCE</scope>
</reference>
<dbReference type="InterPro" id="IPR013783">
    <property type="entry name" value="Ig-like_fold"/>
</dbReference>
<dbReference type="AlphaFoldDB" id="A0A8X6GW57"/>
<evidence type="ECO:0000256" key="4">
    <source>
        <dbReference type="ARBA" id="ARBA00022737"/>
    </source>
</evidence>